<accession>A0AC34G278</accession>
<sequence>MPFVSYVALEKWIFQRFANHIYAKADDIIFPDDVNCGDIIYVKTDFIENFIKTYHKQIKNPYILITQQSDYKIGYPWQLDVLNDPKIIKWFAVNVIAKHPKLEPIPVGNGIDPHRTWEALSMGEIPIVLNQSEFQSLFDDMPVMVQRWSTMEEKVMAKILDNKNHERKI</sequence>
<name>A0AC34G278_9BILA</name>
<proteinExistence type="predicted"/>
<organism evidence="1 2">
    <name type="scientific">Panagrolaimus sp. ES5</name>
    <dbReference type="NCBI Taxonomy" id="591445"/>
    <lineage>
        <taxon>Eukaryota</taxon>
        <taxon>Metazoa</taxon>
        <taxon>Ecdysozoa</taxon>
        <taxon>Nematoda</taxon>
        <taxon>Chromadorea</taxon>
        <taxon>Rhabditida</taxon>
        <taxon>Tylenchina</taxon>
        <taxon>Panagrolaimomorpha</taxon>
        <taxon>Panagrolaimoidea</taxon>
        <taxon>Panagrolaimidae</taxon>
        <taxon>Panagrolaimus</taxon>
    </lineage>
</organism>
<reference evidence="2" key="1">
    <citation type="submission" date="2022-11" db="UniProtKB">
        <authorList>
            <consortium name="WormBaseParasite"/>
        </authorList>
    </citation>
    <scope>IDENTIFICATION</scope>
</reference>
<protein>
    <submittedName>
        <fullName evidence="2">Uncharacterized protein</fullName>
    </submittedName>
</protein>
<evidence type="ECO:0000313" key="1">
    <source>
        <dbReference type="Proteomes" id="UP000887579"/>
    </source>
</evidence>
<dbReference type="WBParaSite" id="ES5_v2.g23667.t1">
    <property type="protein sequence ID" value="ES5_v2.g23667.t1"/>
    <property type="gene ID" value="ES5_v2.g23667"/>
</dbReference>
<dbReference type="Proteomes" id="UP000887579">
    <property type="component" value="Unplaced"/>
</dbReference>
<evidence type="ECO:0000313" key="2">
    <source>
        <dbReference type="WBParaSite" id="ES5_v2.g23667.t1"/>
    </source>
</evidence>